<gene>
    <name evidence="1" type="ORF">KKP3000_004626</name>
</gene>
<protein>
    <submittedName>
        <fullName evidence="1">Uncharacterized protein</fullName>
    </submittedName>
</protein>
<evidence type="ECO:0000313" key="1">
    <source>
        <dbReference type="EMBL" id="MFB5191122.1"/>
    </source>
</evidence>
<keyword evidence="2" id="KW-1185">Reference proteome</keyword>
<dbReference type="EMBL" id="JBDXSU010000009">
    <property type="protein sequence ID" value="MFB5191122.1"/>
    <property type="molecule type" value="Genomic_DNA"/>
</dbReference>
<accession>A0ABV5AFR8</accession>
<sequence length="108" mass="11452">MTLWETIVAIAVVVVYLPSLCMAECNVLTALQQISVEAGVRVVEASVIDDILMNEPVHKEMSEGGKSYVVSVQAGVDHACTGTAIQVSGPGAVDEVFVPDCDVRLFTD</sequence>
<comment type="caution">
    <text evidence="1">The sequence shown here is derived from an EMBL/GenBank/DDBJ whole genome shotgun (WGS) entry which is preliminary data.</text>
</comment>
<organism evidence="1 2">
    <name type="scientific">Alicyclobacillus fastidiosus</name>
    <dbReference type="NCBI Taxonomy" id="392011"/>
    <lineage>
        <taxon>Bacteria</taxon>
        <taxon>Bacillati</taxon>
        <taxon>Bacillota</taxon>
        <taxon>Bacilli</taxon>
        <taxon>Bacillales</taxon>
        <taxon>Alicyclobacillaceae</taxon>
        <taxon>Alicyclobacillus</taxon>
    </lineage>
</organism>
<dbReference type="RefSeq" id="WP_275476579.1">
    <property type="nucleotide sequence ID" value="NZ_CP162940.1"/>
</dbReference>
<reference evidence="1 2" key="1">
    <citation type="journal article" date="2024" name="Int. J. Mol. Sci.">
        <title>Exploration of Alicyclobacillus spp. Genome in Search of Antibiotic Resistance.</title>
        <authorList>
            <person name="Bucka-Kolendo J."/>
            <person name="Kiousi D.E."/>
            <person name="Dekowska A."/>
            <person name="Mikolajczuk-Szczyrba A."/>
            <person name="Karadedos D.M."/>
            <person name="Michael P."/>
            <person name="Galanis A."/>
            <person name="Sokolowska B."/>
        </authorList>
    </citation>
    <scope>NUCLEOTIDE SEQUENCE [LARGE SCALE GENOMIC DNA]</scope>
    <source>
        <strain evidence="1 2">KKP 3000</strain>
    </source>
</reference>
<name>A0ABV5AFR8_9BACL</name>
<dbReference type="Proteomes" id="UP001579974">
    <property type="component" value="Unassembled WGS sequence"/>
</dbReference>
<evidence type="ECO:0000313" key="2">
    <source>
        <dbReference type="Proteomes" id="UP001579974"/>
    </source>
</evidence>
<proteinExistence type="predicted"/>